<dbReference type="GO" id="GO:0030246">
    <property type="term" value="F:carbohydrate binding"/>
    <property type="evidence" value="ECO:0007669"/>
    <property type="project" value="UniProtKB-ARBA"/>
</dbReference>
<evidence type="ECO:0000259" key="5">
    <source>
        <dbReference type="Pfam" id="PF13407"/>
    </source>
</evidence>
<evidence type="ECO:0000256" key="3">
    <source>
        <dbReference type="ARBA" id="ARBA00022729"/>
    </source>
</evidence>
<evidence type="ECO:0000313" key="6">
    <source>
        <dbReference type="EMBL" id="MXQ53318.1"/>
    </source>
</evidence>
<dbReference type="EMBL" id="WUUL01000003">
    <property type="protein sequence ID" value="MXQ53318.1"/>
    <property type="molecule type" value="Genomic_DNA"/>
</dbReference>
<evidence type="ECO:0000313" key="7">
    <source>
        <dbReference type="Proteomes" id="UP000430692"/>
    </source>
</evidence>
<dbReference type="InterPro" id="IPR028082">
    <property type="entry name" value="Peripla_BP_I"/>
</dbReference>
<protein>
    <submittedName>
        <fullName evidence="6">Substrate-binding domain-containing protein</fullName>
    </submittedName>
</protein>
<comment type="subcellular location">
    <subcellularLocation>
        <location evidence="1">Cell envelope</location>
    </subcellularLocation>
</comment>
<feature type="signal peptide" evidence="4">
    <location>
        <begin position="1"/>
        <end position="21"/>
    </location>
</feature>
<dbReference type="Proteomes" id="UP000430692">
    <property type="component" value="Unassembled WGS sequence"/>
</dbReference>
<comment type="caution">
    <text evidence="6">The sequence shown here is derived from an EMBL/GenBank/DDBJ whole genome shotgun (WGS) entry which is preliminary data.</text>
</comment>
<accession>A0A6I4VS86</accession>
<keyword evidence="7" id="KW-1185">Reference proteome</keyword>
<keyword evidence="3 4" id="KW-0732">Signal</keyword>
<dbReference type="Gene3D" id="3.40.50.2300">
    <property type="match status" value="2"/>
</dbReference>
<dbReference type="PANTHER" id="PTHR46847">
    <property type="entry name" value="D-ALLOSE-BINDING PERIPLASMIC PROTEIN-RELATED"/>
    <property type="match status" value="1"/>
</dbReference>
<evidence type="ECO:0000256" key="1">
    <source>
        <dbReference type="ARBA" id="ARBA00004196"/>
    </source>
</evidence>
<proteinExistence type="inferred from homology"/>
<dbReference type="AlphaFoldDB" id="A0A6I4VS86"/>
<dbReference type="GO" id="GO:0030313">
    <property type="term" value="C:cell envelope"/>
    <property type="evidence" value="ECO:0007669"/>
    <property type="project" value="UniProtKB-SubCell"/>
</dbReference>
<dbReference type="PANTHER" id="PTHR46847:SF1">
    <property type="entry name" value="D-ALLOSE-BINDING PERIPLASMIC PROTEIN-RELATED"/>
    <property type="match status" value="1"/>
</dbReference>
<feature type="domain" description="Periplasmic binding protein" evidence="5">
    <location>
        <begin position="29"/>
        <end position="286"/>
    </location>
</feature>
<dbReference type="Pfam" id="PF13407">
    <property type="entry name" value="Peripla_BP_4"/>
    <property type="match status" value="1"/>
</dbReference>
<reference evidence="6 7" key="1">
    <citation type="submission" date="2019-12" db="EMBL/GenBank/DDBJ databases">
        <title>Whole-genome analyses of novel actinobacteria.</title>
        <authorList>
            <person name="Sahin N."/>
            <person name="Saygin H."/>
        </authorList>
    </citation>
    <scope>NUCLEOTIDE SEQUENCE [LARGE SCALE GENOMIC DNA]</scope>
    <source>
        <strain evidence="6 7">KC615</strain>
    </source>
</reference>
<evidence type="ECO:0000256" key="4">
    <source>
        <dbReference type="SAM" id="SignalP"/>
    </source>
</evidence>
<dbReference type="SUPFAM" id="SSF53822">
    <property type="entry name" value="Periplasmic binding protein-like I"/>
    <property type="match status" value="1"/>
</dbReference>
<organism evidence="6 7">
    <name type="scientific">Shimazuella alba</name>
    <dbReference type="NCBI Taxonomy" id="2690964"/>
    <lineage>
        <taxon>Bacteria</taxon>
        <taxon>Bacillati</taxon>
        <taxon>Bacillota</taxon>
        <taxon>Bacilli</taxon>
        <taxon>Bacillales</taxon>
        <taxon>Thermoactinomycetaceae</taxon>
        <taxon>Shimazuella</taxon>
    </lineage>
</organism>
<dbReference type="RefSeq" id="WP_160800670.1">
    <property type="nucleotide sequence ID" value="NZ_WUUL01000003.1"/>
</dbReference>
<comment type="similarity">
    <text evidence="2">Belongs to the bacterial solute-binding protein 2 family.</text>
</comment>
<sequence>MKKILSIVIALSLILTLTACGSKKDTKKIAILTPYLSSVTTNQMVELLKKESKTKGWEANVVDTKGDVGQLVSRMEDVIATNVDAIVLVSTDPNQVKAQIQAAKEKNIPVFGCDSGYIEGMAMNATSDNKAMSKMITEHLFKQLGNKPINLVVLTHRPHPGVLKRTLEFDELRKKNPNVKKVIEQQVNVPGPIENSRKQMENLLLANKAEGSITAVWAGWDEPAIGATQAIQAAGRKDIIVTGIDGNSQAVNLIKQGSPLVATVKQNFSGMAEIVTKQIELVFQGEQITEKEQYAPASLITKENAGK</sequence>
<dbReference type="InterPro" id="IPR025997">
    <property type="entry name" value="SBP_2_dom"/>
</dbReference>
<name>A0A6I4VS86_9BACL</name>
<evidence type="ECO:0000256" key="2">
    <source>
        <dbReference type="ARBA" id="ARBA00007639"/>
    </source>
</evidence>
<gene>
    <name evidence="6" type="ORF">GSM42_06135</name>
</gene>
<feature type="chain" id="PRO_5038886599" evidence="4">
    <location>
        <begin position="22"/>
        <end position="307"/>
    </location>
</feature>
<dbReference type="PROSITE" id="PS51257">
    <property type="entry name" value="PROKAR_LIPOPROTEIN"/>
    <property type="match status" value="1"/>
</dbReference>